<dbReference type="CDD" id="cd14066">
    <property type="entry name" value="STKc_IRAK"/>
    <property type="match status" value="1"/>
</dbReference>
<keyword evidence="23" id="KW-1185">Reference proteome</keyword>
<dbReference type="FunFam" id="3.80.10.10:FF:000824">
    <property type="entry name" value="Receptor-like protein kinase HSL1 isoform A"/>
    <property type="match status" value="1"/>
</dbReference>
<evidence type="ECO:0000256" key="8">
    <source>
        <dbReference type="ARBA" id="ARBA00022692"/>
    </source>
</evidence>
<evidence type="ECO:0000313" key="23">
    <source>
        <dbReference type="Proteomes" id="UP001454036"/>
    </source>
</evidence>
<dbReference type="AlphaFoldDB" id="A0AAV3Q5N5"/>
<evidence type="ECO:0000256" key="3">
    <source>
        <dbReference type="ARBA" id="ARBA00022475"/>
    </source>
</evidence>
<keyword evidence="3" id="KW-1003">Cell membrane</keyword>
<keyword evidence="11 19" id="KW-0547">Nucleotide-binding</keyword>
<evidence type="ECO:0000256" key="4">
    <source>
        <dbReference type="ARBA" id="ARBA00022527"/>
    </source>
</evidence>
<keyword evidence="15 20" id="KW-0472">Membrane</keyword>
<evidence type="ECO:0000256" key="12">
    <source>
        <dbReference type="ARBA" id="ARBA00022777"/>
    </source>
</evidence>
<dbReference type="Proteomes" id="UP001454036">
    <property type="component" value="Unassembled WGS sequence"/>
</dbReference>
<evidence type="ECO:0000256" key="14">
    <source>
        <dbReference type="ARBA" id="ARBA00022989"/>
    </source>
</evidence>
<evidence type="ECO:0000256" key="13">
    <source>
        <dbReference type="ARBA" id="ARBA00022840"/>
    </source>
</evidence>
<accession>A0AAV3Q5N5</accession>
<keyword evidence="7" id="KW-0808">Transferase</keyword>
<keyword evidence="10" id="KW-0677">Repeat</keyword>
<evidence type="ECO:0000256" key="11">
    <source>
        <dbReference type="ARBA" id="ARBA00022741"/>
    </source>
</evidence>
<evidence type="ECO:0000256" key="9">
    <source>
        <dbReference type="ARBA" id="ARBA00022729"/>
    </source>
</evidence>
<comment type="subcellular location">
    <subcellularLocation>
        <location evidence="1">Cell membrane</location>
        <topology evidence="1">Single-pass membrane protein</topology>
    </subcellularLocation>
</comment>
<evidence type="ECO:0000256" key="15">
    <source>
        <dbReference type="ARBA" id="ARBA00023136"/>
    </source>
</evidence>
<dbReference type="GO" id="GO:0005886">
    <property type="term" value="C:plasma membrane"/>
    <property type="evidence" value="ECO:0007669"/>
    <property type="project" value="UniProtKB-SubCell"/>
</dbReference>
<keyword evidence="9" id="KW-0732">Signal</keyword>
<dbReference type="EMBL" id="BAABME010003361">
    <property type="protein sequence ID" value="GAA0158491.1"/>
    <property type="molecule type" value="Genomic_DNA"/>
</dbReference>
<keyword evidence="8 20" id="KW-0812">Transmembrane</keyword>
<dbReference type="InterPro" id="IPR011009">
    <property type="entry name" value="Kinase-like_dom_sf"/>
</dbReference>
<dbReference type="InterPro" id="IPR001611">
    <property type="entry name" value="Leu-rich_rpt"/>
</dbReference>
<keyword evidence="16" id="KW-0325">Glycoprotein</keyword>
<evidence type="ECO:0000256" key="17">
    <source>
        <dbReference type="ARBA" id="ARBA00047899"/>
    </source>
</evidence>
<dbReference type="EC" id="2.7.11.1" evidence="2"/>
<keyword evidence="6" id="KW-0433">Leucine-rich repeat</keyword>
<evidence type="ECO:0000256" key="19">
    <source>
        <dbReference type="PROSITE-ProRule" id="PRU10141"/>
    </source>
</evidence>
<evidence type="ECO:0000256" key="20">
    <source>
        <dbReference type="SAM" id="Phobius"/>
    </source>
</evidence>
<dbReference type="FunFam" id="3.80.10.10:FF:000095">
    <property type="entry name" value="LRR receptor-like serine/threonine-protein kinase GSO1"/>
    <property type="match status" value="1"/>
</dbReference>
<protein>
    <recommendedName>
        <fullName evidence="2">non-specific serine/threonine protein kinase</fullName>
        <ecNumber evidence="2">2.7.11.1</ecNumber>
    </recommendedName>
</protein>
<dbReference type="InterPro" id="IPR008271">
    <property type="entry name" value="Ser/Thr_kinase_AS"/>
</dbReference>
<evidence type="ECO:0000256" key="18">
    <source>
        <dbReference type="ARBA" id="ARBA00048679"/>
    </source>
</evidence>
<keyword evidence="12" id="KW-0418">Kinase</keyword>
<dbReference type="PROSITE" id="PS50011">
    <property type="entry name" value="PROTEIN_KINASE_DOM"/>
    <property type="match status" value="1"/>
</dbReference>
<dbReference type="SUPFAM" id="SSF52047">
    <property type="entry name" value="RNI-like"/>
    <property type="match status" value="1"/>
</dbReference>
<keyword evidence="22" id="KW-0675">Receptor</keyword>
<dbReference type="FunFam" id="3.80.10.10:FF:000221">
    <property type="entry name" value="Leucine-rich repeat receptor-like protein kinase PXL1"/>
    <property type="match status" value="1"/>
</dbReference>
<dbReference type="Pfam" id="PF00069">
    <property type="entry name" value="Pkinase"/>
    <property type="match status" value="1"/>
</dbReference>
<feature type="transmembrane region" description="Helical" evidence="20">
    <location>
        <begin position="640"/>
        <end position="661"/>
    </location>
</feature>
<proteinExistence type="predicted"/>
<keyword evidence="14 20" id="KW-1133">Transmembrane helix</keyword>
<dbReference type="SUPFAM" id="SSF52058">
    <property type="entry name" value="L domain-like"/>
    <property type="match status" value="1"/>
</dbReference>
<feature type="transmembrane region" description="Helical" evidence="20">
    <location>
        <begin position="12"/>
        <end position="28"/>
    </location>
</feature>
<evidence type="ECO:0000256" key="7">
    <source>
        <dbReference type="ARBA" id="ARBA00022679"/>
    </source>
</evidence>
<dbReference type="GO" id="GO:0004674">
    <property type="term" value="F:protein serine/threonine kinase activity"/>
    <property type="evidence" value="ECO:0007669"/>
    <property type="project" value="UniProtKB-KW"/>
</dbReference>
<feature type="binding site" evidence="19">
    <location>
        <position position="726"/>
    </location>
    <ligand>
        <name>ATP</name>
        <dbReference type="ChEBI" id="CHEBI:30616"/>
    </ligand>
</feature>
<dbReference type="InterPro" id="IPR051809">
    <property type="entry name" value="Plant_receptor-like_S/T_kinase"/>
</dbReference>
<dbReference type="FunFam" id="1.10.510.10:FF:000417">
    <property type="entry name" value="Leucine-rich repeat receptor-like protein kinase"/>
    <property type="match status" value="1"/>
</dbReference>
<feature type="domain" description="Protein kinase" evidence="21">
    <location>
        <begin position="696"/>
        <end position="978"/>
    </location>
</feature>
<comment type="catalytic activity">
    <reaction evidence="18">
        <text>L-seryl-[protein] + ATP = O-phospho-L-seryl-[protein] + ADP + H(+)</text>
        <dbReference type="Rhea" id="RHEA:17989"/>
        <dbReference type="Rhea" id="RHEA-COMP:9863"/>
        <dbReference type="Rhea" id="RHEA-COMP:11604"/>
        <dbReference type="ChEBI" id="CHEBI:15378"/>
        <dbReference type="ChEBI" id="CHEBI:29999"/>
        <dbReference type="ChEBI" id="CHEBI:30616"/>
        <dbReference type="ChEBI" id="CHEBI:83421"/>
        <dbReference type="ChEBI" id="CHEBI:456216"/>
        <dbReference type="EC" id="2.7.11.1"/>
    </reaction>
</comment>
<keyword evidence="13 19" id="KW-0067">ATP-binding</keyword>
<dbReference type="PROSITE" id="PS00107">
    <property type="entry name" value="PROTEIN_KINASE_ATP"/>
    <property type="match status" value="1"/>
</dbReference>
<dbReference type="InterPro" id="IPR000719">
    <property type="entry name" value="Prot_kinase_dom"/>
</dbReference>
<evidence type="ECO:0000256" key="6">
    <source>
        <dbReference type="ARBA" id="ARBA00022614"/>
    </source>
</evidence>
<dbReference type="FunFam" id="3.80.10.10:FF:001670">
    <property type="entry name" value="Putative leucine-rich repeat receptor-like protein kinase family protein"/>
    <property type="match status" value="1"/>
</dbReference>
<dbReference type="Gene3D" id="3.80.10.10">
    <property type="entry name" value="Ribonuclease Inhibitor"/>
    <property type="match status" value="4"/>
</dbReference>
<dbReference type="PROSITE" id="PS00108">
    <property type="entry name" value="PROTEIN_KINASE_ST"/>
    <property type="match status" value="1"/>
</dbReference>
<name>A0AAV3Q5N5_LITER</name>
<dbReference type="SUPFAM" id="SSF56112">
    <property type="entry name" value="Protein kinase-like (PK-like)"/>
    <property type="match status" value="1"/>
</dbReference>
<dbReference type="Pfam" id="PF00560">
    <property type="entry name" value="LRR_1"/>
    <property type="match status" value="7"/>
</dbReference>
<dbReference type="Pfam" id="PF13855">
    <property type="entry name" value="LRR_8"/>
    <property type="match status" value="1"/>
</dbReference>
<evidence type="ECO:0000313" key="22">
    <source>
        <dbReference type="EMBL" id="GAA0158491.1"/>
    </source>
</evidence>
<gene>
    <name evidence="22" type="ORF">LIER_15500</name>
</gene>
<comment type="catalytic activity">
    <reaction evidence="17">
        <text>L-threonyl-[protein] + ATP = O-phospho-L-threonyl-[protein] + ADP + H(+)</text>
        <dbReference type="Rhea" id="RHEA:46608"/>
        <dbReference type="Rhea" id="RHEA-COMP:11060"/>
        <dbReference type="Rhea" id="RHEA-COMP:11605"/>
        <dbReference type="ChEBI" id="CHEBI:15378"/>
        <dbReference type="ChEBI" id="CHEBI:30013"/>
        <dbReference type="ChEBI" id="CHEBI:30616"/>
        <dbReference type="ChEBI" id="CHEBI:61977"/>
        <dbReference type="ChEBI" id="CHEBI:456216"/>
        <dbReference type="EC" id="2.7.11.1"/>
    </reaction>
</comment>
<evidence type="ECO:0000256" key="16">
    <source>
        <dbReference type="ARBA" id="ARBA00023180"/>
    </source>
</evidence>
<reference evidence="22 23" key="1">
    <citation type="submission" date="2024-01" db="EMBL/GenBank/DDBJ databases">
        <title>The complete chloroplast genome sequence of Lithospermum erythrorhizon: insights into the phylogenetic relationship among Boraginaceae species and the maternal lineages of purple gromwells.</title>
        <authorList>
            <person name="Okada T."/>
            <person name="Watanabe K."/>
        </authorList>
    </citation>
    <scope>NUCLEOTIDE SEQUENCE [LARGE SCALE GENOMIC DNA]</scope>
</reference>
<evidence type="ECO:0000256" key="1">
    <source>
        <dbReference type="ARBA" id="ARBA00004162"/>
    </source>
</evidence>
<keyword evidence="5" id="KW-0597">Phosphoprotein</keyword>
<dbReference type="PANTHER" id="PTHR27008">
    <property type="entry name" value="OS04G0122200 PROTEIN"/>
    <property type="match status" value="1"/>
</dbReference>
<dbReference type="SMART" id="SM00220">
    <property type="entry name" value="S_TKc"/>
    <property type="match status" value="1"/>
</dbReference>
<dbReference type="Gene3D" id="3.30.200.20">
    <property type="entry name" value="Phosphorylase Kinase, domain 1"/>
    <property type="match status" value="1"/>
</dbReference>
<organism evidence="22 23">
    <name type="scientific">Lithospermum erythrorhizon</name>
    <name type="common">Purple gromwell</name>
    <name type="synonym">Lithospermum officinale var. erythrorhizon</name>
    <dbReference type="NCBI Taxonomy" id="34254"/>
    <lineage>
        <taxon>Eukaryota</taxon>
        <taxon>Viridiplantae</taxon>
        <taxon>Streptophyta</taxon>
        <taxon>Embryophyta</taxon>
        <taxon>Tracheophyta</taxon>
        <taxon>Spermatophyta</taxon>
        <taxon>Magnoliopsida</taxon>
        <taxon>eudicotyledons</taxon>
        <taxon>Gunneridae</taxon>
        <taxon>Pentapetalae</taxon>
        <taxon>asterids</taxon>
        <taxon>lamiids</taxon>
        <taxon>Boraginales</taxon>
        <taxon>Boraginaceae</taxon>
        <taxon>Boraginoideae</taxon>
        <taxon>Lithospermeae</taxon>
        <taxon>Lithospermum</taxon>
    </lineage>
</organism>
<evidence type="ECO:0000256" key="5">
    <source>
        <dbReference type="ARBA" id="ARBA00022553"/>
    </source>
</evidence>
<sequence>MSKTQTQSPPSLHIQILIILCFTFPFLGTCQNIGNSENVILLKLKELWSNPPGISHWLASSSSDHCTWAEINCTGGSVTKIEIIDKNITEAIPEVICDLKNLSYIDLRLNYIPGKFPTTFYNCSKLEYLDLSQNYFVGTIPDDIHRLSPRLQYLNVGANNFTGDIPAAIGRLSGLKSLHLFNNQFNGSFPPEIGNLANLEELVMNVNAFKPQEIPHNFTQLKKLRNLWIREANLVGEIPQDIGNMTALEFVDLSTNGLTGSVPNGFFQLKNLTHLFLFKNKLSGQIPRTVQALNLEVIDLTNNSLTGSIPDDFGKLSKLTGLALYFNQLSGPVPESIGRLPSLVNVALFNNNLTGELPTDFGRYSNLEGFQVSSNNFTGAIPEYLCANGVLKGVVVFNNNLTGELPQSLGRCNSLEVVRLYNNRLSGRIPDGLWTSKNLTTLMISDNLFTGTLPGELATNLSLLEISNNQFSGEIPVGASSWVNLRVFKATNNLLEGEIPQELTALPLLTQLFLDGNQLSGNFPAEIISWQNLNTLNASRNRLSGEIPAAIGLLSSLNYLDLSQNDFSGAIPFEIGRLILNSLNLSSNRLSGEIPGELENAVYESSFLNNSGLCSTNPSLGLNACNSIARKSSKRLSSQVIAAVSSIAAIAVLAILLYAFFALRIRKKAKCEPDSSWEITPFQRLKFTKSSILSGLTEQNIIGSGGSGQVYRVPVNHSGGYVAVKKIWNSKKIDERLEKEFLTEIRILGSVRHTNIVKLLCFLYSEHSKLLVYEYMENCSLDKWLHGNRRLTSGTGSIYQAFDWTKRLQVAIGTAQGLCYMHHDNLPAIIHRDVKSCNILLDSEFNAKIADFGLAKKLKDEEPNSMSAIAGSFGYMAPECANAIRATEKIDVYSFGVVLLELVTGKEAHSGDANSSLTEWAWKFIEGGKPMVDALDKEIKEELHFLEEMSTVFRLGIMCTSTFPSSRPTMKDALHILLQCGHQLQYKVKQNKKEYEGSPLLKDPFA</sequence>
<evidence type="ECO:0000259" key="21">
    <source>
        <dbReference type="PROSITE" id="PS50011"/>
    </source>
</evidence>
<dbReference type="GO" id="GO:0005524">
    <property type="term" value="F:ATP binding"/>
    <property type="evidence" value="ECO:0007669"/>
    <property type="project" value="UniProtKB-UniRule"/>
</dbReference>
<evidence type="ECO:0000256" key="10">
    <source>
        <dbReference type="ARBA" id="ARBA00022737"/>
    </source>
</evidence>
<dbReference type="PANTHER" id="PTHR27008:SF396">
    <property type="entry name" value="LRR RECEPTOR-LIKE SERINE_THREONINE-PROTEIN KINASE HSL2"/>
    <property type="match status" value="1"/>
</dbReference>
<dbReference type="InterPro" id="IPR032675">
    <property type="entry name" value="LRR_dom_sf"/>
</dbReference>
<dbReference type="Gene3D" id="1.10.510.10">
    <property type="entry name" value="Transferase(Phosphotransferase) domain 1"/>
    <property type="match status" value="1"/>
</dbReference>
<dbReference type="InterPro" id="IPR017441">
    <property type="entry name" value="Protein_kinase_ATP_BS"/>
</dbReference>
<keyword evidence="4" id="KW-0723">Serine/threonine-protein kinase</keyword>
<comment type="caution">
    <text evidence="22">The sequence shown here is derived from an EMBL/GenBank/DDBJ whole genome shotgun (WGS) entry which is preliminary data.</text>
</comment>
<evidence type="ECO:0000256" key="2">
    <source>
        <dbReference type="ARBA" id="ARBA00012513"/>
    </source>
</evidence>